<dbReference type="SUPFAM" id="SSF49344">
    <property type="entry name" value="CBD9-like"/>
    <property type="match status" value="1"/>
</dbReference>
<dbReference type="InterPro" id="IPR010502">
    <property type="entry name" value="Carb-bd_dom_fam9"/>
</dbReference>
<sequence>MITSLQVPYSDIALEKFTYYALSQQMETLPWQPIAHVNWKEFPYKPAVHFQITHDNQRIIIHYSVQEEFVKAQYVRINEAVWEDSCVEFFVSFDGKASYYNIEFNVLGAGLIGAGSRVKDERIRLEQATTVKIQTATTVVNVGGKKKWNIILVIPTEVFVEDKIERLTGVTAHGNFFKCGDSLPTPHFLSWNKIEYPTPNFHLPDFFGELVFE</sequence>
<evidence type="ECO:0000259" key="1">
    <source>
        <dbReference type="Pfam" id="PF16011"/>
    </source>
</evidence>
<protein>
    <recommendedName>
        <fullName evidence="1">Carbohydrate-binding domain-containing protein</fullName>
    </recommendedName>
</protein>
<keyword evidence="3" id="KW-1185">Reference proteome</keyword>
<dbReference type="Pfam" id="PF16011">
    <property type="entry name" value="CBM9_2"/>
    <property type="match status" value="1"/>
</dbReference>
<feature type="domain" description="Carbohydrate-binding" evidence="1">
    <location>
        <begin position="26"/>
        <end position="212"/>
    </location>
</feature>
<comment type="caution">
    <text evidence="2">The sequence shown here is derived from an EMBL/GenBank/DDBJ whole genome shotgun (WGS) entry which is preliminary data.</text>
</comment>
<evidence type="ECO:0000313" key="2">
    <source>
        <dbReference type="EMBL" id="MBD1422980.1"/>
    </source>
</evidence>
<reference evidence="2 3" key="1">
    <citation type="submission" date="2020-08" db="EMBL/GenBank/DDBJ databases">
        <title>Sphingobacterium sp. DN00404 isolated from aquaculture water.</title>
        <authorList>
            <person name="Zhang M."/>
        </authorList>
    </citation>
    <scope>NUCLEOTIDE SEQUENCE [LARGE SCALE GENOMIC DNA]</scope>
    <source>
        <strain evidence="2 3">KCTC 42746</strain>
    </source>
</reference>
<evidence type="ECO:0000313" key="3">
    <source>
        <dbReference type="Proteomes" id="UP000651112"/>
    </source>
</evidence>
<name>A0ABR7XVA6_9SPHI</name>
<dbReference type="Proteomes" id="UP000651112">
    <property type="component" value="Unassembled WGS sequence"/>
</dbReference>
<accession>A0ABR7XVA6</accession>
<organism evidence="2 3">
    <name type="scientific">Sphingobacterium chuzhouense</name>
    <dbReference type="NCBI Taxonomy" id="1742264"/>
    <lineage>
        <taxon>Bacteria</taxon>
        <taxon>Pseudomonadati</taxon>
        <taxon>Bacteroidota</taxon>
        <taxon>Sphingobacteriia</taxon>
        <taxon>Sphingobacteriales</taxon>
        <taxon>Sphingobacteriaceae</taxon>
        <taxon>Sphingobacterium</taxon>
    </lineage>
</organism>
<dbReference type="Gene3D" id="2.60.40.1190">
    <property type="match status" value="1"/>
</dbReference>
<proteinExistence type="predicted"/>
<dbReference type="EMBL" id="JACNYL010000003">
    <property type="protein sequence ID" value="MBD1422980.1"/>
    <property type="molecule type" value="Genomic_DNA"/>
</dbReference>
<dbReference type="RefSeq" id="WP_190314651.1">
    <property type="nucleotide sequence ID" value="NZ_JACNYL010000003.1"/>
</dbReference>
<gene>
    <name evidence="2" type="ORF">H8B21_15520</name>
</gene>
<dbReference type="CDD" id="cd09620">
    <property type="entry name" value="CBM9_like_3"/>
    <property type="match status" value="1"/>
</dbReference>